<protein>
    <submittedName>
        <fullName evidence="1">Uncharacterized protein</fullName>
    </submittedName>
</protein>
<accession>U2S6S3</accession>
<dbReference type="AlphaFoldDB" id="U2S6S3"/>
<dbReference type="Proteomes" id="UP000016637">
    <property type="component" value="Unassembled WGS sequence"/>
</dbReference>
<comment type="caution">
    <text evidence="1">The sequence shown here is derived from an EMBL/GenBank/DDBJ whole genome shotgun (WGS) entry which is preliminary data.</text>
</comment>
<evidence type="ECO:0000313" key="2">
    <source>
        <dbReference type="Proteomes" id="UP000016637"/>
    </source>
</evidence>
<proteinExistence type="predicted"/>
<gene>
    <name evidence="1" type="ORF">HMPREF1983_00774</name>
</gene>
<name>U2S6S3_9BACL</name>
<sequence>MIKVKILVEYFINSNLIYYVGGNSTKSTFKEIINFKLFSNVDQERNLYSLLKEIDSLYLGPQKNSIFSF</sequence>
<evidence type="ECO:0000313" key="1">
    <source>
        <dbReference type="EMBL" id="ERK58472.1"/>
    </source>
</evidence>
<keyword evidence="2" id="KW-1185">Reference proteome</keyword>
<dbReference type="EMBL" id="AWVP01000048">
    <property type="protein sequence ID" value="ERK58472.1"/>
    <property type="molecule type" value="Genomic_DNA"/>
</dbReference>
<dbReference type="HOGENOM" id="CLU_2769980_0_0_9"/>
<reference evidence="1 2" key="1">
    <citation type="submission" date="2013-08" db="EMBL/GenBank/DDBJ databases">
        <authorList>
            <person name="Weinstock G."/>
            <person name="Sodergren E."/>
            <person name="Wylie T."/>
            <person name="Fulton L."/>
            <person name="Fulton R."/>
            <person name="Fronick C."/>
            <person name="O'Laughlin M."/>
            <person name="Godfrey J."/>
            <person name="Miner T."/>
            <person name="Herter B."/>
            <person name="Appelbaum E."/>
            <person name="Cordes M."/>
            <person name="Lek S."/>
            <person name="Wollam A."/>
            <person name="Pepin K.H."/>
            <person name="Palsikar V.B."/>
            <person name="Mitreva M."/>
            <person name="Wilson R.K."/>
        </authorList>
    </citation>
    <scope>NUCLEOTIDE SEQUENCE [LARGE SCALE GENOMIC DNA]</scope>
    <source>
        <strain evidence="1 2">ATCC 700627</strain>
    </source>
</reference>
<organism evidence="1 2">
    <name type="scientific">Gemella bergeri ATCC 700627</name>
    <dbReference type="NCBI Taxonomy" id="1321820"/>
    <lineage>
        <taxon>Bacteria</taxon>
        <taxon>Bacillati</taxon>
        <taxon>Bacillota</taxon>
        <taxon>Bacilli</taxon>
        <taxon>Bacillales</taxon>
        <taxon>Gemellaceae</taxon>
        <taxon>Gemella</taxon>
    </lineage>
</organism>